<dbReference type="Pfam" id="PF20695">
    <property type="entry name" value="UbiD_N"/>
    <property type="match status" value="1"/>
</dbReference>
<dbReference type="InterPro" id="IPR049381">
    <property type="entry name" value="UbiD-like_C"/>
</dbReference>
<feature type="domain" description="3-octaprenyl-4-hydroxybenzoate carboxy-lyase-like N-terminal" evidence="2">
    <location>
        <begin position="9"/>
        <end position="87"/>
    </location>
</feature>
<dbReference type="RefSeq" id="WP_144994274.1">
    <property type="nucleotide sequence ID" value="NZ_CP036281.1"/>
</dbReference>
<dbReference type="PANTHER" id="PTHR30108">
    <property type="entry name" value="3-OCTAPRENYL-4-HYDROXYBENZOATE CARBOXY-LYASE-RELATED"/>
    <property type="match status" value="1"/>
</dbReference>
<dbReference type="Pfam" id="PF01977">
    <property type="entry name" value="UbiD"/>
    <property type="match status" value="1"/>
</dbReference>
<dbReference type="InterPro" id="IPR049383">
    <property type="entry name" value="UbiD-like_N"/>
</dbReference>
<reference evidence="4 5" key="1">
    <citation type="submission" date="2019-02" db="EMBL/GenBank/DDBJ databases">
        <title>Deep-cultivation of Planctomycetes and their phenomic and genomic characterization uncovers novel biology.</title>
        <authorList>
            <person name="Wiegand S."/>
            <person name="Jogler M."/>
            <person name="Boedeker C."/>
            <person name="Pinto D."/>
            <person name="Vollmers J."/>
            <person name="Rivas-Marin E."/>
            <person name="Kohn T."/>
            <person name="Peeters S.H."/>
            <person name="Heuer A."/>
            <person name="Rast P."/>
            <person name="Oberbeckmann S."/>
            <person name="Bunk B."/>
            <person name="Jeske O."/>
            <person name="Meyerdierks A."/>
            <person name="Storesund J.E."/>
            <person name="Kallscheuer N."/>
            <person name="Luecker S."/>
            <person name="Lage O.M."/>
            <person name="Pohl T."/>
            <person name="Merkel B.J."/>
            <person name="Hornburger P."/>
            <person name="Mueller R.-W."/>
            <person name="Bruemmer F."/>
            <person name="Labrenz M."/>
            <person name="Spormann A.M."/>
            <person name="Op den Camp H."/>
            <person name="Overmann J."/>
            <person name="Amann R."/>
            <person name="Jetten M.S.M."/>
            <person name="Mascher T."/>
            <person name="Medema M.H."/>
            <person name="Devos D.P."/>
            <person name="Kaster A.-K."/>
            <person name="Ovreas L."/>
            <person name="Rohde M."/>
            <person name="Galperin M.Y."/>
            <person name="Jogler C."/>
        </authorList>
    </citation>
    <scope>NUCLEOTIDE SEQUENCE [LARGE SCALE GENOMIC DNA]</scope>
    <source>
        <strain evidence="4 5">Pla110</strain>
    </source>
</reference>
<dbReference type="Proteomes" id="UP000317178">
    <property type="component" value="Chromosome"/>
</dbReference>
<dbReference type="GO" id="GO:0005737">
    <property type="term" value="C:cytoplasm"/>
    <property type="evidence" value="ECO:0007669"/>
    <property type="project" value="TreeGrafter"/>
</dbReference>
<evidence type="ECO:0000259" key="1">
    <source>
        <dbReference type="Pfam" id="PF01977"/>
    </source>
</evidence>
<accession>A0A518CK25</accession>
<keyword evidence="5" id="KW-1185">Reference proteome</keyword>
<feature type="domain" description="3-octaprenyl-4-hydroxybenzoate carboxy-lyase-like C-terminal" evidence="3">
    <location>
        <begin position="327"/>
        <end position="455"/>
    </location>
</feature>
<dbReference type="GO" id="GO:0016831">
    <property type="term" value="F:carboxy-lyase activity"/>
    <property type="evidence" value="ECO:0007669"/>
    <property type="project" value="InterPro"/>
</dbReference>
<name>A0A518CK25_9PLAN</name>
<proteinExistence type="predicted"/>
<protein>
    <submittedName>
        <fullName evidence="4">3-octaprenyl-4-hydroxybenzoate carboxy-lyase</fullName>
        <ecNumber evidence="4">4.1.1.-</ecNumber>
    </submittedName>
</protein>
<gene>
    <name evidence="4" type="primary">ubiD</name>
    <name evidence="4" type="ORF">Pla110_12810</name>
</gene>
<dbReference type="EMBL" id="CP036281">
    <property type="protein sequence ID" value="QDU79570.1"/>
    <property type="molecule type" value="Genomic_DNA"/>
</dbReference>
<feature type="domain" description="3-octaprenyl-4-hydroxybenzoate carboxy-lyase-like Rift-related" evidence="1">
    <location>
        <begin position="121"/>
        <end position="319"/>
    </location>
</feature>
<dbReference type="InterPro" id="IPR048304">
    <property type="entry name" value="UbiD_Rift_dom"/>
</dbReference>
<keyword evidence="4" id="KW-0456">Lyase</keyword>
<evidence type="ECO:0000313" key="5">
    <source>
        <dbReference type="Proteomes" id="UP000317178"/>
    </source>
</evidence>
<organism evidence="4 5">
    <name type="scientific">Polystyrenella longa</name>
    <dbReference type="NCBI Taxonomy" id="2528007"/>
    <lineage>
        <taxon>Bacteria</taxon>
        <taxon>Pseudomonadati</taxon>
        <taxon>Planctomycetota</taxon>
        <taxon>Planctomycetia</taxon>
        <taxon>Planctomycetales</taxon>
        <taxon>Planctomycetaceae</taxon>
        <taxon>Polystyrenella</taxon>
    </lineage>
</organism>
<dbReference type="InterPro" id="IPR002830">
    <property type="entry name" value="UbiD"/>
</dbReference>
<dbReference type="OrthoDB" id="9809841at2"/>
<dbReference type="EC" id="4.1.1.-" evidence="4"/>
<evidence type="ECO:0000313" key="4">
    <source>
        <dbReference type="EMBL" id="QDU79570.1"/>
    </source>
</evidence>
<dbReference type="SUPFAM" id="SSF50475">
    <property type="entry name" value="FMN-binding split barrel"/>
    <property type="match status" value="1"/>
</dbReference>
<dbReference type="KEGG" id="plon:Pla110_12810"/>
<evidence type="ECO:0000259" key="2">
    <source>
        <dbReference type="Pfam" id="PF20695"/>
    </source>
</evidence>
<evidence type="ECO:0000259" key="3">
    <source>
        <dbReference type="Pfam" id="PF20696"/>
    </source>
</evidence>
<dbReference type="SUPFAM" id="SSF143968">
    <property type="entry name" value="UbiD C-terminal domain-like"/>
    <property type="match status" value="1"/>
</dbReference>
<sequence>MFANLTTFLRDLEERDDLHRISTAVDPQFELGEIIRQFWSRQPDQAGPAILFEKVSGFTFPIVANLLGTESRLCRALRVESLDELGSKALHLFQPNLPVSMLGSLKLMPQLGKLTHLSPKTVSQGSCQQVVNMGRELNLLSLPAPQFYPHEAGPLINAGQLYTQTPDGRTQHIGSYPVLIIDERRLAVLWRPTDQLETLHKQYQAAGQPLPFAITVGGDPVSAMMAHFPILFGLDPLAWGGFLKKKSYEIVPCHSNKLKVSAESEFVIEGFIPADPQAIDQEGIGLSFGENGYSGIVPVAEATAITHASKPTWHTTVWGENCPEEFWMRKATERTMLPLIRLFHPELTDLNLVRSGYGRFILFFSFRKSYAYQARNLMSFLWSLPPFQDCRYLIAVDENIDVQQENQVWHQFSLECHPGRDSLFQDGPTEQLHGNQIHGNHSVVNPPGNRIGFDATRKRNDEAGPLRSDVTLSLDPHLRSSVKQRLDELGL</sequence>
<dbReference type="PANTHER" id="PTHR30108:SF17">
    <property type="entry name" value="FERULIC ACID DECARBOXYLASE 1"/>
    <property type="match status" value="1"/>
</dbReference>
<dbReference type="Gene3D" id="3.40.1670.10">
    <property type="entry name" value="UbiD C-terminal domain-like"/>
    <property type="match status" value="1"/>
</dbReference>
<dbReference type="Pfam" id="PF20696">
    <property type="entry name" value="UbiD_C"/>
    <property type="match status" value="1"/>
</dbReference>
<dbReference type="AlphaFoldDB" id="A0A518CK25"/>